<proteinExistence type="inferred from homology"/>
<comment type="caution">
    <text evidence="12">The sequence shown here is derived from an EMBL/GenBank/DDBJ whole genome shotgun (WGS) entry which is preliminary data.</text>
</comment>
<dbReference type="GeneID" id="85357131"/>
<dbReference type="AlphaFoldDB" id="A0AA39K8Y2"/>
<dbReference type="InterPro" id="IPR011050">
    <property type="entry name" value="Pectin_lyase_fold/virulence"/>
</dbReference>
<dbReference type="GO" id="GO:0030599">
    <property type="term" value="F:pectinesterase activity"/>
    <property type="evidence" value="ECO:0007669"/>
    <property type="project" value="UniProtKB-EC"/>
</dbReference>
<keyword evidence="5" id="KW-0964">Secreted</keyword>
<evidence type="ECO:0000256" key="4">
    <source>
        <dbReference type="ARBA" id="ARBA00013229"/>
    </source>
</evidence>
<dbReference type="Proteomes" id="UP001175211">
    <property type="component" value="Unassembled WGS sequence"/>
</dbReference>
<evidence type="ECO:0000313" key="12">
    <source>
        <dbReference type="EMBL" id="KAK0455486.1"/>
    </source>
</evidence>
<name>A0AA39K8Y2_ARMTA</name>
<keyword evidence="8" id="KW-0063">Aspartyl esterase</keyword>
<evidence type="ECO:0000256" key="9">
    <source>
        <dbReference type="ARBA" id="ARBA00042203"/>
    </source>
</evidence>
<evidence type="ECO:0000256" key="7">
    <source>
        <dbReference type="ARBA" id="ARBA00022801"/>
    </source>
</evidence>
<keyword evidence="7" id="KW-0378">Hydrolase</keyword>
<dbReference type="Gene3D" id="2.160.20.10">
    <property type="entry name" value="Single-stranded right-handed beta-helix, Pectin lyase-like"/>
    <property type="match status" value="1"/>
</dbReference>
<accession>A0AA39K8Y2</accession>
<dbReference type="Pfam" id="PF01095">
    <property type="entry name" value="Pectinesterase"/>
    <property type="match status" value="1"/>
</dbReference>
<evidence type="ECO:0000256" key="2">
    <source>
        <dbReference type="ARBA" id="ARBA00005184"/>
    </source>
</evidence>
<dbReference type="GO" id="GO:0005576">
    <property type="term" value="C:extracellular region"/>
    <property type="evidence" value="ECO:0007669"/>
    <property type="project" value="UniProtKB-SubCell"/>
</dbReference>
<dbReference type="PANTHER" id="PTHR31321">
    <property type="entry name" value="ACYL-COA THIOESTER HYDROLASE YBHC-RELATED"/>
    <property type="match status" value="1"/>
</dbReference>
<dbReference type="PANTHER" id="PTHR31321:SF57">
    <property type="entry name" value="PECTINESTERASE 53-RELATED"/>
    <property type="match status" value="1"/>
</dbReference>
<gene>
    <name evidence="12" type="ORF">EV420DRAFT_1553893</name>
</gene>
<dbReference type="RefSeq" id="XP_060328996.1">
    <property type="nucleotide sequence ID" value="XM_060473583.1"/>
</dbReference>
<comment type="catalytic activity">
    <reaction evidence="10">
        <text>[(1-&gt;4)-alpha-D-galacturonosyl methyl ester](n) + n H2O = [(1-&gt;4)-alpha-D-galacturonosyl](n) + n methanol + n H(+)</text>
        <dbReference type="Rhea" id="RHEA:22380"/>
        <dbReference type="Rhea" id="RHEA-COMP:14570"/>
        <dbReference type="Rhea" id="RHEA-COMP:14573"/>
        <dbReference type="ChEBI" id="CHEBI:15377"/>
        <dbReference type="ChEBI" id="CHEBI:15378"/>
        <dbReference type="ChEBI" id="CHEBI:17790"/>
        <dbReference type="ChEBI" id="CHEBI:140522"/>
        <dbReference type="ChEBI" id="CHEBI:140523"/>
        <dbReference type="EC" id="3.1.1.11"/>
    </reaction>
</comment>
<keyword evidence="13" id="KW-1185">Reference proteome</keyword>
<dbReference type="GO" id="GO:0042545">
    <property type="term" value="P:cell wall modification"/>
    <property type="evidence" value="ECO:0007669"/>
    <property type="project" value="InterPro"/>
</dbReference>
<dbReference type="InterPro" id="IPR012334">
    <property type="entry name" value="Pectin_lyas_fold"/>
</dbReference>
<keyword evidence="6" id="KW-0732">Signal</keyword>
<dbReference type="EMBL" id="JAUEPS010000025">
    <property type="protein sequence ID" value="KAK0455486.1"/>
    <property type="molecule type" value="Genomic_DNA"/>
</dbReference>
<organism evidence="12 13">
    <name type="scientific">Armillaria tabescens</name>
    <name type="common">Ringless honey mushroom</name>
    <name type="synonym">Agaricus tabescens</name>
    <dbReference type="NCBI Taxonomy" id="1929756"/>
    <lineage>
        <taxon>Eukaryota</taxon>
        <taxon>Fungi</taxon>
        <taxon>Dikarya</taxon>
        <taxon>Basidiomycota</taxon>
        <taxon>Agaricomycotina</taxon>
        <taxon>Agaricomycetes</taxon>
        <taxon>Agaricomycetidae</taxon>
        <taxon>Agaricales</taxon>
        <taxon>Marasmiineae</taxon>
        <taxon>Physalacriaceae</taxon>
        <taxon>Desarmillaria</taxon>
    </lineage>
</organism>
<evidence type="ECO:0000313" key="13">
    <source>
        <dbReference type="Proteomes" id="UP001175211"/>
    </source>
</evidence>
<sequence>MHKISDALCTPHKERVICSLDSLRLKPSHTGVVDMIYSSGLLPYCLLSLVSIVLATSRTSPPDGAIVVRQSGTKSGEYSTISAAVATLSGGETVFIYPGTYEEQVSIGVTNVTMLCYTEDTDTYKSNVVTITNNLNAQDDGGNDACATLRAEKDGFNLYNCIVKNTYGQGKQATAVAARGNKQGFYGSSFTGYQDTLLADGGYQYYSNCYIEGAVDYIYGDASAWFGECTLASNGAGAITANSREEASDPNYYVIDDSVVIQANSSTSDLTEKVYLGRPWRVLARVVFQNSELPDLINPEGYTTLASNATPIFSEYGNTGDGSDTSERLYYTAISAAISKSSVLGSDWKSWTDTSY</sequence>
<feature type="domain" description="Pectinesterase catalytic" evidence="11">
    <location>
        <begin position="66"/>
        <end position="341"/>
    </location>
</feature>
<evidence type="ECO:0000256" key="3">
    <source>
        <dbReference type="ARBA" id="ARBA00008891"/>
    </source>
</evidence>
<evidence type="ECO:0000256" key="6">
    <source>
        <dbReference type="ARBA" id="ARBA00022729"/>
    </source>
</evidence>
<reference evidence="12" key="1">
    <citation type="submission" date="2023-06" db="EMBL/GenBank/DDBJ databases">
        <authorList>
            <consortium name="Lawrence Berkeley National Laboratory"/>
            <person name="Ahrendt S."/>
            <person name="Sahu N."/>
            <person name="Indic B."/>
            <person name="Wong-Bajracharya J."/>
            <person name="Merenyi Z."/>
            <person name="Ke H.-M."/>
            <person name="Monk M."/>
            <person name="Kocsube S."/>
            <person name="Drula E."/>
            <person name="Lipzen A."/>
            <person name="Balint B."/>
            <person name="Henrissat B."/>
            <person name="Andreopoulos B."/>
            <person name="Martin F.M."/>
            <person name="Harder C.B."/>
            <person name="Rigling D."/>
            <person name="Ford K.L."/>
            <person name="Foster G.D."/>
            <person name="Pangilinan J."/>
            <person name="Papanicolaou A."/>
            <person name="Barry K."/>
            <person name="LaButti K."/>
            <person name="Viragh M."/>
            <person name="Koriabine M."/>
            <person name="Yan M."/>
            <person name="Riley R."/>
            <person name="Champramary S."/>
            <person name="Plett K.L."/>
            <person name="Tsai I.J."/>
            <person name="Slot J."/>
            <person name="Sipos G."/>
            <person name="Plett J."/>
            <person name="Nagy L.G."/>
            <person name="Grigoriev I.V."/>
        </authorList>
    </citation>
    <scope>NUCLEOTIDE SEQUENCE</scope>
    <source>
        <strain evidence="12">CCBAS 213</strain>
    </source>
</reference>
<evidence type="ECO:0000256" key="1">
    <source>
        <dbReference type="ARBA" id="ARBA00004613"/>
    </source>
</evidence>
<comment type="pathway">
    <text evidence="2">Glycan metabolism; pectin degradation; 2-dehydro-3-deoxy-D-gluconate from pectin: step 1/5.</text>
</comment>
<dbReference type="FunFam" id="2.160.20.10:FF:000014">
    <property type="entry name" value="Pectinesterase"/>
    <property type="match status" value="1"/>
</dbReference>
<comment type="similarity">
    <text evidence="3">Belongs to the pectinesterase family.</text>
</comment>
<dbReference type="InterPro" id="IPR000070">
    <property type="entry name" value="Pectinesterase_cat"/>
</dbReference>
<protein>
    <recommendedName>
        <fullName evidence="4">pectinesterase</fullName>
        <ecNumber evidence="4">3.1.1.11</ecNumber>
    </recommendedName>
    <alternativeName>
        <fullName evidence="9">Pectin methylesterase A</fullName>
    </alternativeName>
</protein>
<evidence type="ECO:0000256" key="8">
    <source>
        <dbReference type="ARBA" id="ARBA00023085"/>
    </source>
</evidence>
<dbReference type="SUPFAM" id="SSF51126">
    <property type="entry name" value="Pectin lyase-like"/>
    <property type="match status" value="1"/>
</dbReference>
<evidence type="ECO:0000256" key="5">
    <source>
        <dbReference type="ARBA" id="ARBA00022525"/>
    </source>
</evidence>
<evidence type="ECO:0000256" key="10">
    <source>
        <dbReference type="ARBA" id="ARBA00047928"/>
    </source>
</evidence>
<dbReference type="GO" id="GO:0045490">
    <property type="term" value="P:pectin catabolic process"/>
    <property type="evidence" value="ECO:0007669"/>
    <property type="project" value="TreeGrafter"/>
</dbReference>
<evidence type="ECO:0000259" key="11">
    <source>
        <dbReference type="Pfam" id="PF01095"/>
    </source>
</evidence>
<dbReference type="EC" id="3.1.1.11" evidence="4"/>
<comment type="subcellular location">
    <subcellularLocation>
        <location evidence="1">Secreted</location>
    </subcellularLocation>
</comment>